<proteinExistence type="inferred from homology"/>
<evidence type="ECO:0000313" key="10">
    <source>
        <dbReference type="Proteomes" id="UP001497392"/>
    </source>
</evidence>
<dbReference type="PANTHER" id="PTHR12917:SF1">
    <property type="entry name" value="AT13091P"/>
    <property type="match status" value="1"/>
</dbReference>
<keyword evidence="2" id="KW-0645">Protease</keyword>
<dbReference type="Gene3D" id="2.40.70.10">
    <property type="entry name" value="Acid Proteases"/>
    <property type="match status" value="1"/>
</dbReference>
<reference evidence="9 10" key="1">
    <citation type="submission" date="2024-06" db="EMBL/GenBank/DDBJ databases">
        <authorList>
            <person name="Kraege A."/>
            <person name="Thomma B."/>
        </authorList>
    </citation>
    <scope>NUCLEOTIDE SEQUENCE [LARGE SCALE GENOMIC DNA]</scope>
</reference>
<feature type="compositionally biased region" description="Low complexity" evidence="5">
    <location>
        <begin position="349"/>
        <end position="368"/>
    </location>
</feature>
<gene>
    <name evidence="9" type="primary">g5664</name>
    <name evidence="9" type="ORF">VP750_LOCUS4848</name>
</gene>
<dbReference type="InterPro" id="IPR015940">
    <property type="entry name" value="UBA"/>
</dbReference>
<dbReference type="InterPro" id="IPR019103">
    <property type="entry name" value="Peptidase_aspartic_DDI1-type"/>
</dbReference>
<comment type="similarity">
    <text evidence="1">Belongs to the DDI1 family.</text>
</comment>
<feature type="domain" description="Ubiquitin-like" evidence="7">
    <location>
        <begin position="1"/>
        <end position="75"/>
    </location>
</feature>
<dbReference type="InterPro" id="IPR029071">
    <property type="entry name" value="Ubiquitin-like_domsf"/>
</dbReference>
<dbReference type="Pfam" id="PF00240">
    <property type="entry name" value="ubiquitin"/>
    <property type="match status" value="1"/>
</dbReference>
<dbReference type="PROSITE" id="PS50175">
    <property type="entry name" value="ASP_PROT_RETROV"/>
    <property type="match status" value="1"/>
</dbReference>
<dbReference type="InterPro" id="IPR001995">
    <property type="entry name" value="Peptidase_A2_cat"/>
</dbReference>
<dbReference type="Proteomes" id="UP001497392">
    <property type="component" value="Unassembled WGS sequence"/>
</dbReference>
<evidence type="ECO:0000256" key="5">
    <source>
        <dbReference type="SAM" id="MobiDB-lite"/>
    </source>
</evidence>
<dbReference type="CDD" id="cd05479">
    <property type="entry name" value="RP_DDI"/>
    <property type="match status" value="1"/>
</dbReference>
<dbReference type="CDD" id="cd17039">
    <property type="entry name" value="Ubl_ubiquitin_like"/>
    <property type="match status" value="1"/>
</dbReference>
<comment type="caution">
    <text evidence="9">The sequence shown here is derived from an EMBL/GenBank/DDBJ whole genome shotgun (WGS) entry which is preliminary data.</text>
</comment>
<feature type="region of interest" description="Disordered" evidence="5">
    <location>
        <begin position="384"/>
        <end position="419"/>
    </location>
</feature>
<feature type="compositionally biased region" description="Low complexity" evidence="5">
    <location>
        <begin position="72"/>
        <end position="92"/>
    </location>
</feature>
<dbReference type="SMART" id="SM00213">
    <property type="entry name" value="UBQ"/>
    <property type="match status" value="1"/>
</dbReference>
<evidence type="ECO:0000256" key="2">
    <source>
        <dbReference type="ARBA" id="ARBA00022670"/>
    </source>
</evidence>
<dbReference type="EMBL" id="CAXHTA020000008">
    <property type="protein sequence ID" value="CAL5223189.1"/>
    <property type="molecule type" value="Genomic_DNA"/>
</dbReference>
<dbReference type="PROSITE" id="PS50053">
    <property type="entry name" value="UBIQUITIN_2"/>
    <property type="match status" value="1"/>
</dbReference>
<dbReference type="Gene3D" id="3.10.20.90">
    <property type="entry name" value="Phosphatidylinositol 3-kinase Catalytic Subunit, Chain A, domain 1"/>
    <property type="match status" value="1"/>
</dbReference>
<dbReference type="PROSITE" id="PS50030">
    <property type="entry name" value="UBA"/>
    <property type="match status" value="1"/>
</dbReference>
<keyword evidence="10" id="KW-1185">Reference proteome</keyword>
<evidence type="ECO:0000259" key="8">
    <source>
        <dbReference type="PROSITE" id="PS50175"/>
    </source>
</evidence>
<feature type="region of interest" description="Disordered" evidence="5">
    <location>
        <begin position="71"/>
        <end position="102"/>
    </location>
</feature>
<feature type="domain" description="UBA" evidence="6">
    <location>
        <begin position="417"/>
        <end position="456"/>
    </location>
</feature>
<evidence type="ECO:0000256" key="3">
    <source>
        <dbReference type="ARBA" id="ARBA00022750"/>
    </source>
</evidence>
<dbReference type="Pfam" id="PF09668">
    <property type="entry name" value="Asp_protease"/>
    <property type="match status" value="1"/>
</dbReference>
<dbReference type="Gene3D" id="1.10.8.10">
    <property type="entry name" value="DNA helicase RuvA subunit, C-terminal domain"/>
    <property type="match status" value="1"/>
</dbReference>
<dbReference type="SMART" id="SM00165">
    <property type="entry name" value="UBA"/>
    <property type="match status" value="1"/>
</dbReference>
<dbReference type="InterPro" id="IPR000626">
    <property type="entry name" value="Ubiquitin-like_dom"/>
</dbReference>
<dbReference type="InterPro" id="IPR021109">
    <property type="entry name" value="Peptidase_aspartic_dom_sf"/>
</dbReference>
<evidence type="ECO:0000256" key="4">
    <source>
        <dbReference type="ARBA" id="ARBA00022801"/>
    </source>
</evidence>
<accession>A0ABP1FW48</accession>
<protein>
    <submittedName>
        <fullName evidence="9">G5664 protein</fullName>
    </submittedName>
</protein>
<evidence type="ECO:0000313" key="9">
    <source>
        <dbReference type="EMBL" id="CAL5223189.1"/>
    </source>
</evidence>
<evidence type="ECO:0000259" key="7">
    <source>
        <dbReference type="PROSITE" id="PS50053"/>
    </source>
</evidence>
<evidence type="ECO:0000259" key="6">
    <source>
        <dbReference type="PROSITE" id="PS50030"/>
    </source>
</evidence>
<dbReference type="SUPFAM" id="SSF54236">
    <property type="entry name" value="Ubiquitin-like"/>
    <property type="match status" value="1"/>
</dbReference>
<dbReference type="CDD" id="cd14309">
    <property type="entry name" value="UBA_scDdi1_like"/>
    <property type="match status" value="1"/>
</dbReference>
<keyword evidence="4" id="KW-0378">Hydrolase</keyword>
<feature type="domain" description="Peptidase A2" evidence="8">
    <location>
        <begin position="221"/>
        <end position="299"/>
    </location>
</feature>
<feature type="region of interest" description="Disordered" evidence="5">
    <location>
        <begin position="343"/>
        <end position="368"/>
    </location>
</feature>
<name>A0ABP1FW48_9CHLO</name>
<dbReference type="SUPFAM" id="SSF50630">
    <property type="entry name" value="Acid proteases"/>
    <property type="match status" value="1"/>
</dbReference>
<sequence>MLVTISFDPEVFQIEIKPEDSVASLKETLEGVSGIPVQQQLLIHNGKELASSSTMAASSVQEQDLIVLGRRPQAPQQQQQQAASSAADPQQARMQAAMRTRPDGSLENVQEFIEMARQNLPMLSGLPAPLVQAINKNDPEELQRIFRQIHAHREAEAKERQAEMELLSADPFDPEAQARIAERIRQAQVEENYQNAYEYMPESFSQVTMLYVDMEVNGHKVKAFVDSGAQTSIMSQAAAERCSIMRLVDRRFAGIARGVGSAPILGRVHSVNAKIGSQHLPMSITIMEKGPDFLFGLDMLRRYQCNIDLKDNVLRFSVQPEVALPFLHEHELPEAVRFEMQQAEEAQKASGSGVAPAPQAGGAQKPSDAAAAAGAAAAARAASAPGMSLTPGPTPSVQAPQQAPPPSRAAVPAPSDDGDEKVKRLMALGFDRQQCMEVLAACNGNEEHAASLLFEMGGGLGF</sequence>
<dbReference type="InterPro" id="IPR009060">
    <property type="entry name" value="UBA-like_sf"/>
</dbReference>
<dbReference type="SUPFAM" id="SSF46934">
    <property type="entry name" value="UBA-like"/>
    <property type="match status" value="1"/>
</dbReference>
<dbReference type="PANTHER" id="PTHR12917">
    <property type="entry name" value="ASPARTYL PROTEASE DDI-RELATED"/>
    <property type="match status" value="1"/>
</dbReference>
<keyword evidence="3" id="KW-0064">Aspartyl protease</keyword>
<dbReference type="Pfam" id="PF00627">
    <property type="entry name" value="UBA"/>
    <property type="match status" value="1"/>
</dbReference>
<evidence type="ECO:0000256" key="1">
    <source>
        <dbReference type="ARBA" id="ARBA00009136"/>
    </source>
</evidence>
<organism evidence="9 10">
    <name type="scientific">Coccomyxa viridis</name>
    <dbReference type="NCBI Taxonomy" id="1274662"/>
    <lineage>
        <taxon>Eukaryota</taxon>
        <taxon>Viridiplantae</taxon>
        <taxon>Chlorophyta</taxon>
        <taxon>core chlorophytes</taxon>
        <taxon>Trebouxiophyceae</taxon>
        <taxon>Trebouxiophyceae incertae sedis</taxon>
        <taxon>Coccomyxaceae</taxon>
        <taxon>Coccomyxa</taxon>
    </lineage>
</organism>